<organism evidence="2 3">
    <name type="scientific">Sporothrix eucalyptigena</name>
    <dbReference type="NCBI Taxonomy" id="1812306"/>
    <lineage>
        <taxon>Eukaryota</taxon>
        <taxon>Fungi</taxon>
        <taxon>Dikarya</taxon>
        <taxon>Ascomycota</taxon>
        <taxon>Pezizomycotina</taxon>
        <taxon>Sordariomycetes</taxon>
        <taxon>Sordariomycetidae</taxon>
        <taxon>Ophiostomatales</taxon>
        <taxon>Ophiostomataceae</taxon>
        <taxon>Sporothrix</taxon>
    </lineage>
</organism>
<comment type="caution">
    <text evidence="2">The sequence shown here is derived from an EMBL/GenBank/DDBJ whole genome shotgun (WGS) entry which is preliminary data.</text>
</comment>
<dbReference type="EMBL" id="CAWUHD010000032">
    <property type="protein sequence ID" value="CAK7219623.1"/>
    <property type="molecule type" value="Genomic_DNA"/>
</dbReference>
<evidence type="ECO:0000313" key="2">
    <source>
        <dbReference type="EMBL" id="CAK7219623.1"/>
    </source>
</evidence>
<accession>A0ABP0BJ79</accession>
<proteinExistence type="predicted"/>
<keyword evidence="3" id="KW-1185">Reference proteome</keyword>
<feature type="region of interest" description="Disordered" evidence="1">
    <location>
        <begin position="1"/>
        <end position="55"/>
    </location>
</feature>
<reference evidence="2 3" key="1">
    <citation type="submission" date="2024-01" db="EMBL/GenBank/DDBJ databases">
        <authorList>
            <person name="Allen C."/>
            <person name="Tagirdzhanova G."/>
        </authorList>
    </citation>
    <scope>NUCLEOTIDE SEQUENCE [LARGE SCALE GENOMIC DNA]</scope>
</reference>
<name>A0ABP0BJ79_9PEZI</name>
<evidence type="ECO:0000256" key="1">
    <source>
        <dbReference type="SAM" id="MobiDB-lite"/>
    </source>
</evidence>
<gene>
    <name evidence="2" type="ORF">SEUCBS140593_003953</name>
</gene>
<protein>
    <submittedName>
        <fullName evidence="2">Uncharacterized protein</fullName>
    </submittedName>
</protein>
<evidence type="ECO:0000313" key="3">
    <source>
        <dbReference type="Proteomes" id="UP001642482"/>
    </source>
</evidence>
<sequence>MVDSTQNNDKKATHYSGSVNYSDDHKNTDYKAPNDGGAGNGNAPAGDTVKSEDEKPRVNMLRDWFECFDCKSLTMSENLFAKYQACSG</sequence>
<dbReference type="Proteomes" id="UP001642482">
    <property type="component" value="Unassembled WGS sequence"/>
</dbReference>